<evidence type="ECO:0000313" key="3">
    <source>
        <dbReference type="Proteomes" id="UP000808337"/>
    </source>
</evidence>
<proteinExistence type="predicted"/>
<gene>
    <name evidence="2" type="ORF">IPP15_19805</name>
</gene>
<evidence type="ECO:0000313" key="2">
    <source>
        <dbReference type="EMBL" id="MBK9984578.1"/>
    </source>
</evidence>
<sequence>MKPLLKNYAERYKELQHAFEEQKSESKTHQTELNAVNQKLAEYIANNSALLERLNTQKEDLISTQKMALTTV</sequence>
<feature type="coiled-coil region" evidence="1">
    <location>
        <begin position="5"/>
        <end position="60"/>
    </location>
</feature>
<dbReference type="Proteomes" id="UP000808337">
    <property type="component" value="Unassembled WGS sequence"/>
</dbReference>
<name>A0A9D7SZ28_9BACT</name>
<evidence type="ECO:0000256" key="1">
    <source>
        <dbReference type="SAM" id="Coils"/>
    </source>
</evidence>
<protein>
    <submittedName>
        <fullName evidence="2">Uncharacterized protein</fullName>
    </submittedName>
</protein>
<dbReference type="EMBL" id="JADKGY010000030">
    <property type="protein sequence ID" value="MBK9984578.1"/>
    <property type="molecule type" value="Genomic_DNA"/>
</dbReference>
<organism evidence="2 3">
    <name type="scientific">Candidatus Opimibacter skivensis</name>
    <dbReference type="NCBI Taxonomy" id="2982028"/>
    <lineage>
        <taxon>Bacteria</taxon>
        <taxon>Pseudomonadati</taxon>
        <taxon>Bacteroidota</taxon>
        <taxon>Saprospiria</taxon>
        <taxon>Saprospirales</taxon>
        <taxon>Saprospiraceae</taxon>
        <taxon>Candidatus Opimibacter</taxon>
    </lineage>
</organism>
<comment type="caution">
    <text evidence="2">The sequence shown here is derived from an EMBL/GenBank/DDBJ whole genome shotgun (WGS) entry which is preliminary data.</text>
</comment>
<accession>A0A9D7SZ28</accession>
<keyword evidence="1" id="KW-0175">Coiled coil</keyword>
<reference evidence="2 3" key="1">
    <citation type="submission" date="2020-10" db="EMBL/GenBank/DDBJ databases">
        <title>Connecting structure to function with the recovery of over 1000 high-quality activated sludge metagenome-assembled genomes encoding full-length rRNA genes using long-read sequencing.</title>
        <authorList>
            <person name="Singleton C.M."/>
            <person name="Petriglieri F."/>
            <person name="Kristensen J.M."/>
            <person name="Kirkegaard R.H."/>
            <person name="Michaelsen T.Y."/>
            <person name="Andersen M.H."/>
            <person name="Karst S.M."/>
            <person name="Dueholm M.S."/>
            <person name="Nielsen P.H."/>
            <person name="Albertsen M."/>
        </authorList>
    </citation>
    <scope>NUCLEOTIDE SEQUENCE [LARGE SCALE GENOMIC DNA]</scope>
    <source>
        <strain evidence="2">Ribe_18-Q3-R11-54_MAXAC.273</strain>
    </source>
</reference>
<dbReference type="AlphaFoldDB" id="A0A9D7SZ28"/>